<evidence type="ECO:0000313" key="3">
    <source>
        <dbReference type="Proteomes" id="UP001139319"/>
    </source>
</evidence>
<dbReference type="GO" id="GO:0006935">
    <property type="term" value="P:chemotaxis"/>
    <property type="evidence" value="ECO:0007669"/>
    <property type="project" value="UniProtKB-KW"/>
</dbReference>
<comment type="caution">
    <text evidence="2">The sequence shown here is derived from an EMBL/GenBank/DDBJ whole genome shotgun (WGS) entry which is preliminary data.</text>
</comment>
<evidence type="ECO:0000256" key="1">
    <source>
        <dbReference type="ARBA" id="ARBA00022500"/>
    </source>
</evidence>
<keyword evidence="3" id="KW-1185">Reference proteome</keyword>
<keyword evidence="2" id="KW-0418">Kinase</keyword>
<name>A0A9X2I3Z6_9GAMM</name>
<evidence type="ECO:0000313" key="2">
    <source>
        <dbReference type="EMBL" id="MCP8898532.1"/>
    </source>
</evidence>
<sequence length="201" mass="22219">MLLSEDQRDCLQEIANVAMGQAADRLARLFDAFVVLSIPQVGILTPSDIAMTLESLRDQSSQNEPLTGVAQGFIGDGVAGEALLLFNGTRYQDLAELLKYDYHPNLNRELLMDTSNVLGGACLHGLARQLDTHLSLGPPHLLDPSDDIDRLLTQRDLDWNSAAVVEINYTIEHYRINCDLLLVISENCIAGLLEKLDYLID</sequence>
<reference evidence="2" key="2">
    <citation type="submission" date="2023-01" db="EMBL/GenBank/DDBJ databases">
        <title>Gilvimarinus xylanilyticus HB14 isolated from Caulerpa lentillifera aquaculture base in Hainan, China.</title>
        <authorList>
            <person name="Zhang Y.-J."/>
        </authorList>
    </citation>
    <scope>NUCLEOTIDE SEQUENCE</scope>
    <source>
        <strain evidence="2">HB14</strain>
    </source>
</reference>
<keyword evidence="1" id="KW-0145">Chemotaxis</keyword>
<accession>A0A9X2I3Z6</accession>
<gene>
    <name evidence="2" type="ORF">M6D89_04380</name>
</gene>
<dbReference type="GO" id="GO:0016301">
    <property type="term" value="F:kinase activity"/>
    <property type="evidence" value="ECO:0007669"/>
    <property type="project" value="UniProtKB-KW"/>
</dbReference>
<dbReference type="AlphaFoldDB" id="A0A9X2I3Z6"/>
<dbReference type="Gene3D" id="3.40.1550.10">
    <property type="entry name" value="CheC-like"/>
    <property type="match status" value="1"/>
</dbReference>
<dbReference type="RefSeq" id="WP_253966807.1">
    <property type="nucleotide sequence ID" value="NZ_JAMFTH010000001.1"/>
</dbReference>
<protein>
    <submittedName>
        <fullName evidence="2">Histidine kinase</fullName>
    </submittedName>
</protein>
<dbReference type="Proteomes" id="UP001139319">
    <property type="component" value="Unassembled WGS sequence"/>
</dbReference>
<dbReference type="CDD" id="cd17910">
    <property type="entry name" value="CheC_ClassII"/>
    <property type="match status" value="1"/>
</dbReference>
<keyword evidence="2" id="KW-0808">Transferase</keyword>
<reference evidence="2" key="1">
    <citation type="submission" date="2022-05" db="EMBL/GenBank/DDBJ databases">
        <authorList>
            <person name="Sun H.-N."/>
        </authorList>
    </citation>
    <scope>NUCLEOTIDE SEQUENCE</scope>
    <source>
        <strain evidence="2">HB14</strain>
    </source>
</reference>
<organism evidence="2 3">
    <name type="scientific">Gilvimarinus xylanilyticus</name>
    <dbReference type="NCBI Taxonomy" id="2944139"/>
    <lineage>
        <taxon>Bacteria</taxon>
        <taxon>Pseudomonadati</taxon>
        <taxon>Pseudomonadota</taxon>
        <taxon>Gammaproteobacteria</taxon>
        <taxon>Cellvibrionales</taxon>
        <taxon>Cellvibrionaceae</taxon>
        <taxon>Gilvimarinus</taxon>
    </lineage>
</organism>
<dbReference type="SUPFAM" id="SSF103039">
    <property type="entry name" value="CheC-like"/>
    <property type="match status" value="1"/>
</dbReference>
<dbReference type="InterPro" id="IPR028976">
    <property type="entry name" value="CheC-like_sf"/>
</dbReference>
<proteinExistence type="predicted"/>
<dbReference type="EMBL" id="JAMFTH010000001">
    <property type="protein sequence ID" value="MCP8898532.1"/>
    <property type="molecule type" value="Genomic_DNA"/>
</dbReference>